<name>A0A660DXF7_9LACO</name>
<proteinExistence type="predicted"/>
<dbReference type="EMBL" id="UYIG01000057">
    <property type="protein sequence ID" value="VDG27823.1"/>
    <property type="molecule type" value="Genomic_DNA"/>
</dbReference>
<evidence type="ECO:0000313" key="2">
    <source>
        <dbReference type="Proteomes" id="UP000289996"/>
    </source>
</evidence>
<gene>
    <name evidence="1" type="ORF">MUDAN_MDHGFNIF_02646</name>
</gene>
<evidence type="ECO:0000313" key="1">
    <source>
        <dbReference type="EMBL" id="VDG27823.1"/>
    </source>
</evidence>
<reference evidence="1 2" key="1">
    <citation type="submission" date="2018-11" db="EMBL/GenBank/DDBJ databases">
        <authorList>
            <person name="Wuyts S."/>
        </authorList>
    </citation>
    <scope>NUCLEOTIDE SEQUENCE [LARGE SCALE GENOMIC DNA]</scope>
    <source>
        <strain evidence="1">Lactobacillus mudanjiangensis AMBF249</strain>
    </source>
</reference>
<dbReference type="AlphaFoldDB" id="A0A660DXF7"/>
<sequence length="79" mass="8895">MDQKDFIEQFSEKIDQVVNEDAVRAETLHRELDNGQIQGLIDDSIAMGAHAYRTACSNGFSVDQAFVIAMNQIGFTYHE</sequence>
<protein>
    <submittedName>
        <fullName evidence="1">Uncharacterized protein</fullName>
    </submittedName>
</protein>
<organism evidence="1 2">
    <name type="scientific">Lactiplantibacillus mudanjiangensis</name>
    <dbReference type="NCBI Taxonomy" id="1296538"/>
    <lineage>
        <taxon>Bacteria</taxon>
        <taxon>Bacillati</taxon>
        <taxon>Bacillota</taxon>
        <taxon>Bacilli</taxon>
        <taxon>Lactobacillales</taxon>
        <taxon>Lactobacillaceae</taxon>
        <taxon>Lactiplantibacillus</taxon>
    </lineage>
</organism>
<dbReference type="OrthoDB" id="2307335at2"/>
<dbReference type="Proteomes" id="UP000289996">
    <property type="component" value="Unassembled WGS sequence"/>
</dbReference>
<accession>A0A660DXF7</accession>
<keyword evidence="2" id="KW-1185">Reference proteome</keyword>
<dbReference type="RefSeq" id="WP_130851537.1">
    <property type="nucleotide sequence ID" value="NZ_UYIG01000057.1"/>
</dbReference>